<dbReference type="InterPro" id="IPR011009">
    <property type="entry name" value="Kinase-like_dom_sf"/>
</dbReference>
<dbReference type="SMART" id="SM00220">
    <property type="entry name" value="S_TKc"/>
    <property type="match status" value="1"/>
</dbReference>
<feature type="region of interest" description="Disordered" evidence="2">
    <location>
        <begin position="1"/>
        <end position="25"/>
    </location>
</feature>
<feature type="domain" description="Protein kinase" evidence="3">
    <location>
        <begin position="38"/>
        <end position="329"/>
    </location>
</feature>
<dbReference type="PROSITE" id="PS50011">
    <property type="entry name" value="PROTEIN_KINASE_DOM"/>
    <property type="match status" value="1"/>
</dbReference>
<dbReference type="Gene3D" id="1.10.510.10">
    <property type="entry name" value="Transferase(Phosphotransferase) domain 1"/>
    <property type="match status" value="1"/>
</dbReference>
<keyword evidence="4" id="KW-1185">Reference proteome</keyword>
<dbReference type="AlphaFoldDB" id="A0A0N5B404"/>
<evidence type="ECO:0000256" key="2">
    <source>
        <dbReference type="SAM" id="MobiDB-lite"/>
    </source>
</evidence>
<name>A0A0N5B404_STREA</name>
<dbReference type="SUPFAM" id="SSF56112">
    <property type="entry name" value="Protein kinase-like (PK-like)"/>
    <property type="match status" value="1"/>
</dbReference>
<proteinExistence type="predicted"/>
<feature type="compositionally biased region" description="Polar residues" evidence="2">
    <location>
        <begin position="15"/>
        <end position="24"/>
    </location>
</feature>
<dbReference type="Pfam" id="PF00069">
    <property type="entry name" value="Pkinase"/>
    <property type="match status" value="1"/>
</dbReference>
<sequence>MDGEDKAGQRFEVVSTESPTQSDLPTPPNLVGRLLKGYVLICKIDEGSFGAVFLGKLLTKEKISLDKNFDHRTIPENDFHKYRVVKAESNFTEGGCGLKMEVEILKKLHENFPKTEHFVQIDDYGRRNLYSYVFMTLLGKSIKELAYDAPGGQFSIGTWSRIGIQGLLAIKQLHEIGYVHRDLKPANFVLGHPNDSSRSRFIHLIDFGLARKFVTVINGVKMHRKARKMIDFRGTEFYCSQSMHFELEQERIDDIWSLIFTLMEMHKRLPWSYVKSDEIEAKKKSTKLTEILNLLPPELGDPLKKLNGIERRKRPNYEDIYKGLCDVMIKNKCSFKDPYDWETIVNPKSPSMEKFSCMFNEFKNDRLAGLVIPDNNEKELESARSINRKAPVETDVSVCYGSNI</sequence>
<dbReference type="GO" id="GO:0004674">
    <property type="term" value="F:protein serine/threonine kinase activity"/>
    <property type="evidence" value="ECO:0007669"/>
    <property type="project" value="UniProtKB-EC"/>
</dbReference>
<evidence type="ECO:0000313" key="5">
    <source>
        <dbReference type="WBParaSite" id="SPAL_0000080700.1"/>
    </source>
</evidence>
<dbReference type="PROSITE" id="PS00108">
    <property type="entry name" value="PROTEIN_KINASE_ST"/>
    <property type="match status" value="1"/>
</dbReference>
<dbReference type="GO" id="GO:0005524">
    <property type="term" value="F:ATP binding"/>
    <property type="evidence" value="ECO:0007669"/>
    <property type="project" value="InterPro"/>
</dbReference>
<dbReference type="STRING" id="174720.A0A0N5B404"/>
<dbReference type="InterPro" id="IPR000719">
    <property type="entry name" value="Prot_kinase_dom"/>
</dbReference>
<dbReference type="InterPro" id="IPR050235">
    <property type="entry name" value="CK1_Ser-Thr_kinase"/>
</dbReference>
<dbReference type="Proteomes" id="UP000046392">
    <property type="component" value="Unplaced"/>
</dbReference>
<reference evidence="5" key="1">
    <citation type="submission" date="2017-02" db="UniProtKB">
        <authorList>
            <consortium name="WormBaseParasite"/>
        </authorList>
    </citation>
    <scope>IDENTIFICATION</scope>
</reference>
<evidence type="ECO:0000259" key="3">
    <source>
        <dbReference type="PROSITE" id="PS50011"/>
    </source>
</evidence>
<dbReference type="PANTHER" id="PTHR11909">
    <property type="entry name" value="CASEIN KINASE-RELATED"/>
    <property type="match status" value="1"/>
</dbReference>
<evidence type="ECO:0000256" key="1">
    <source>
        <dbReference type="ARBA" id="ARBA00012513"/>
    </source>
</evidence>
<dbReference type="EC" id="2.7.11.1" evidence="1"/>
<accession>A0A0N5B404</accession>
<evidence type="ECO:0000313" key="4">
    <source>
        <dbReference type="Proteomes" id="UP000046392"/>
    </source>
</evidence>
<dbReference type="WBParaSite" id="SPAL_0000080700.1">
    <property type="protein sequence ID" value="SPAL_0000080700.1"/>
    <property type="gene ID" value="SPAL_0000080700"/>
</dbReference>
<organism evidence="4 5">
    <name type="scientific">Strongyloides papillosus</name>
    <name type="common">Intestinal threadworm</name>
    <dbReference type="NCBI Taxonomy" id="174720"/>
    <lineage>
        <taxon>Eukaryota</taxon>
        <taxon>Metazoa</taxon>
        <taxon>Ecdysozoa</taxon>
        <taxon>Nematoda</taxon>
        <taxon>Chromadorea</taxon>
        <taxon>Rhabditida</taxon>
        <taxon>Tylenchina</taxon>
        <taxon>Panagrolaimomorpha</taxon>
        <taxon>Strongyloidoidea</taxon>
        <taxon>Strongyloididae</taxon>
        <taxon>Strongyloides</taxon>
    </lineage>
</organism>
<dbReference type="InterPro" id="IPR008271">
    <property type="entry name" value="Ser/Thr_kinase_AS"/>
</dbReference>
<protein>
    <recommendedName>
        <fullName evidence="1">non-specific serine/threonine protein kinase</fullName>
        <ecNumber evidence="1">2.7.11.1</ecNumber>
    </recommendedName>
</protein>